<name>A0A644YS16_9ZZZZ</name>
<dbReference type="AlphaFoldDB" id="A0A644YS16"/>
<gene>
    <name evidence="1" type="ORF">SDC9_77650</name>
</gene>
<organism evidence="1">
    <name type="scientific">bioreactor metagenome</name>
    <dbReference type="NCBI Taxonomy" id="1076179"/>
    <lineage>
        <taxon>unclassified sequences</taxon>
        <taxon>metagenomes</taxon>
        <taxon>ecological metagenomes</taxon>
    </lineage>
</organism>
<accession>A0A644YS16</accession>
<dbReference type="EMBL" id="VSSQ01005979">
    <property type="protein sequence ID" value="MPM31097.1"/>
    <property type="molecule type" value="Genomic_DNA"/>
</dbReference>
<comment type="caution">
    <text evidence="1">The sequence shown here is derived from an EMBL/GenBank/DDBJ whole genome shotgun (WGS) entry which is preliminary data.</text>
</comment>
<evidence type="ECO:0000313" key="1">
    <source>
        <dbReference type="EMBL" id="MPM31097.1"/>
    </source>
</evidence>
<proteinExistence type="predicted"/>
<sequence>MPEVLSQNQIDALMASVLDGSNVEDSSLEDNGKKYRNYDFYSPRSILKISLT</sequence>
<protein>
    <submittedName>
        <fullName evidence="1">Uncharacterized protein</fullName>
    </submittedName>
</protein>
<reference evidence="1" key="1">
    <citation type="submission" date="2019-08" db="EMBL/GenBank/DDBJ databases">
        <authorList>
            <person name="Kucharzyk K."/>
            <person name="Murdoch R.W."/>
            <person name="Higgins S."/>
            <person name="Loffler F."/>
        </authorList>
    </citation>
    <scope>NUCLEOTIDE SEQUENCE</scope>
</reference>